<dbReference type="PANTHER" id="PTHR30024:SF47">
    <property type="entry name" value="TAURINE-BINDING PERIPLASMIC PROTEIN"/>
    <property type="match status" value="1"/>
</dbReference>
<dbReference type="RefSeq" id="WP_406853624.1">
    <property type="nucleotide sequence ID" value="NZ_CP157484.1"/>
</dbReference>
<dbReference type="InterPro" id="IPR001638">
    <property type="entry name" value="Solute-binding_3/MltF_N"/>
</dbReference>
<dbReference type="SMART" id="SM00062">
    <property type="entry name" value="PBPb"/>
    <property type="match status" value="1"/>
</dbReference>
<protein>
    <submittedName>
        <fullName evidence="5">ABC transporter substrate-binding protein</fullName>
    </submittedName>
</protein>
<evidence type="ECO:0000313" key="5">
    <source>
        <dbReference type="EMBL" id="XBO36808.1"/>
    </source>
</evidence>
<comment type="subcellular location">
    <subcellularLocation>
        <location evidence="1">Periplasm</location>
    </subcellularLocation>
</comment>
<dbReference type="SUPFAM" id="SSF53850">
    <property type="entry name" value="Periplasmic binding protein-like II"/>
    <property type="match status" value="1"/>
</dbReference>
<dbReference type="AlphaFoldDB" id="A0AAU7J8W6"/>
<dbReference type="GO" id="GO:0042597">
    <property type="term" value="C:periplasmic space"/>
    <property type="evidence" value="ECO:0007669"/>
    <property type="project" value="UniProtKB-SubCell"/>
</dbReference>
<name>A0AAU7J8W6_9HYPH</name>
<evidence type="ECO:0000256" key="3">
    <source>
        <dbReference type="ARBA" id="ARBA00022729"/>
    </source>
</evidence>
<proteinExistence type="inferred from homology"/>
<comment type="similarity">
    <text evidence="2">Belongs to the bacterial solute-binding protein SsuA/TauA family.</text>
</comment>
<dbReference type="Gene3D" id="3.40.190.10">
    <property type="entry name" value="Periplasmic binding protein-like II"/>
    <property type="match status" value="2"/>
</dbReference>
<evidence type="ECO:0000256" key="1">
    <source>
        <dbReference type="ARBA" id="ARBA00004418"/>
    </source>
</evidence>
<gene>
    <name evidence="5" type="ORF">ABEG18_13745</name>
</gene>
<dbReference type="Pfam" id="PF09084">
    <property type="entry name" value="NMT1"/>
    <property type="match status" value="1"/>
</dbReference>
<organism evidence="5">
    <name type="scientific">Alsobacter sp. KACC 23698</name>
    <dbReference type="NCBI Taxonomy" id="3149229"/>
    <lineage>
        <taxon>Bacteria</taxon>
        <taxon>Pseudomonadati</taxon>
        <taxon>Pseudomonadota</taxon>
        <taxon>Alphaproteobacteria</taxon>
        <taxon>Hyphomicrobiales</taxon>
        <taxon>Alsobacteraceae</taxon>
        <taxon>Alsobacter</taxon>
    </lineage>
</organism>
<dbReference type="EMBL" id="CP157484">
    <property type="protein sequence ID" value="XBO36808.1"/>
    <property type="molecule type" value="Genomic_DNA"/>
</dbReference>
<dbReference type="InterPro" id="IPR015168">
    <property type="entry name" value="SsuA/THI5"/>
</dbReference>
<keyword evidence="3" id="KW-0732">Signal</keyword>
<evidence type="ECO:0000256" key="2">
    <source>
        <dbReference type="ARBA" id="ARBA00010742"/>
    </source>
</evidence>
<reference evidence="5" key="1">
    <citation type="submission" date="2024-05" db="EMBL/GenBank/DDBJ databases">
        <authorList>
            <person name="Kim S."/>
            <person name="Heo J."/>
            <person name="Choi H."/>
            <person name="Choi Y."/>
            <person name="Kwon S.-W."/>
            <person name="Kim Y."/>
        </authorList>
    </citation>
    <scope>NUCLEOTIDE SEQUENCE</scope>
    <source>
        <strain evidence="5">KACC 23698</strain>
    </source>
</reference>
<dbReference type="GO" id="GO:0042918">
    <property type="term" value="P:alkanesulfonate transmembrane transport"/>
    <property type="evidence" value="ECO:0007669"/>
    <property type="project" value="TreeGrafter"/>
</dbReference>
<dbReference type="PANTHER" id="PTHR30024">
    <property type="entry name" value="ALIPHATIC SULFONATES-BINDING PROTEIN-RELATED"/>
    <property type="match status" value="1"/>
</dbReference>
<accession>A0AAU7J8W6</accession>
<sequence length="338" mass="36080">MFSLGPLVLIRRALVGGLLALACALPLRPAAAEPFRVVAFAGASNWPFWVGQEKGFFKAAGLEPTLEITPNSVEMAKNLHAGRYDLALTAVDNLVAYDEGQGETDLGGPADFVAVFGVDNGLLSIMAAPGVSRIADLKGKAISVDAMTTGFAFVLRDALARNGLAEGDVQWVKVGGGAQRLEALLKNEQAATLLNTPLDLAAEAKGFTRLMRGRDAVGPYQGIVGAVRRSALSDGAPELRKFISGFHASVAWLAEPANKAEAIRILTDRMKAMQGPPAEKAYAALLDPASGIYRDLRIDREGMKTVLRLRSAYGEPRKALTDPGRYIDERPREAALKR</sequence>
<evidence type="ECO:0000259" key="4">
    <source>
        <dbReference type="SMART" id="SM00062"/>
    </source>
</evidence>
<feature type="domain" description="Solute-binding protein family 3/N-terminal" evidence="4">
    <location>
        <begin position="34"/>
        <end position="256"/>
    </location>
</feature>